<feature type="compositionally biased region" description="Basic and acidic residues" evidence="2">
    <location>
        <begin position="41"/>
        <end position="67"/>
    </location>
</feature>
<name>A0A165JCF9_XYLHT</name>
<feature type="domain" description="VPS8-like TPR-like repeats" evidence="4">
    <location>
        <begin position="1275"/>
        <end position="1467"/>
    </location>
</feature>
<dbReference type="InterPro" id="IPR025941">
    <property type="entry name" value="Vps8_central_dom"/>
</dbReference>
<evidence type="ECO:0000313" key="5">
    <source>
        <dbReference type="EMBL" id="KZF26051.1"/>
    </source>
</evidence>
<dbReference type="PROSITE" id="PS00678">
    <property type="entry name" value="WD_REPEATS_1"/>
    <property type="match status" value="1"/>
</dbReference>
<organism evidence="5 6">
    <name type="scientific">Xylona heveae (strain CBS 132557 / TC161)</name>
    <dbReference type="NCBI Taxonomy" id="1328760"/>
    <lineage>
        <taxon>Eukaryota</taxon>
        <taxon>Fungi</taxon>
        <taxon>Dikarya</taxon>
        <taxon>Ascomycota</taxon>
        <taxon>Pezizomycotina</taxon>
        <taxon>Xylonomycetes</taxon>
        <taxon>Xylonales</taxon>
        <taxon>Xylonaceae</taxon>
        <taxon>Xylona</taxon>
    </lineage>
</organism>
<dbReference type="InParanoid" id="A0A165JCF9"/>
<feature type="region of interest" description="Disordered" evidence="2">
    <location>
        <begin position="1501"/>
        <end position="1565"/>
    </location>
</feature>
<proteinExistence type="inferred from homology"/>
<feature type="compositionally biased region" description="Basic and acidic residues" evidence="2">
    <location>
        <begin position="1501"/>
        <end position="1539"/>
    </location>
</feature>
<comment type="similarity">
    <text evidence="1">Belongs to the VPS8 family.</text>
</comment>
<dbReference type="GO" id="GO:0030897">
    <property type="term" value="C:HOPS complex"/>
    <property type="evidence" value="ECO:0007669"/>
    <property type="project" value="TreeGrafter"/>
</dbReference>
<evidence type="ECO:0000256" key="1">
    <source>
        <dbReference type="ARBA" id="ARBA00009422"/>
    </source>
</evidence>
<dbReference type="Proteomes" id="UP000076632">
    <property type="component" value="Unassembled WGS sequence"/>
</dbReference>
<dbReference type="GO" id="GO:0005770">
    <property type="term" value="C:late endosome"/>
    <property type="evidence" value="ECO:0007669"/>
    <property type="project" value="TreeGrafter"/>
</dbReference>
<feature type="domain" description="Vacuolar protein sorting-associated protein 8 central" evidence="3">
    <location>
        <begin position="728"/>
        <end position="929"/>
    </location>
</feature>
<dbReference type="OMA" id="NQLFFHQ"/>
<dbReference type="InterPro" id="IPR015943">
    <property type="entry name" value="WD40/YVTN_repeat-like_dom_sf"/>
</dbReference>
<evidence type="ECO:0000259" key="3">
    <source>
        <dbReference type="Pfam" id="PF12816"/>
    </source>
</evidence>
<dbReference type="InterPro" id="IPR059070">
    <property type="entry name" value="TPR_VPS8_2"/>
</dbReference>
<evidence type="ECO:0000259" key="4">
    <source>
        <dbReference type="Pfam" id="PF25066"/>
    </source>
</evidence>
<dbReference type="Gene3D" id="2.130.10.10">
    <property type="entry name" value="YVTN repeat-like/Quinoprotein amine dehydrogenase"/>
    <property type="match status" value="1"/>
</dbReference>
<dbReference type="Pfam" id="PF12816">
    <property type="entry name" value="TPR_Vps8"/>
    <property type="match status" value="1"/>
</dbReference>
<feature type="compositionally biased region" description="Basic and acidic residues" evidence="2">
    <location>
        <begin position="1607"/>
        <end position="1616"/>
    </location>
</feature>
<evidence type="ECO:0000256" key="2">
    <source>
        <dbReference type="SAM" id="MobiDB-lite"/>
    </source>
</evidence>
<feature type="compositionally biased region" description="Low complexity" evidence="2">
    <location>
        <begin position="111"/>
        <end position="128"/>
    </location>
</feature>
<accession>A0A165JCF9</accession>
<evidence type="ECO:0000313" key="6">
    <source>
        <dbReference type="Proteomes" id="UP000076632"/>
    </source>
</evidence>
<dbReference type="Pfam" id="PF25066">
    <property type="entry name" value="TPR_VPS8_2"/>
    <property type="match status" value="1"/>
</dbReference>
<dbReference type="STRING" id="1328760.A0A165JCF9"/>
<dbReference type="EMBL" id="KV407454">
    <property type="protein sequence ID" value="KZF26051.1"/>
    <property type="molecule type" value="Genomic_DNA"/>
</dbReference>
<feature type="region of interest" description="Disordered" evidence="2">
    <location>
        <begin position="1596"/>
        <end position="1624"/>
    </location>
</feature>
<dbReference type="RefSeq" id="XP_018191606.1">
    <property type="nucleotide sequence ID" value="XM_018334584.1"/>
</dbReference>
<feature type="region of interest" description="Disordered" evidence="2">
    <location>
        <begin position="1"/>
        <end position="182"/>
    </location>
</feature>
<dbReference type="FunCoup" id="A0A165JCF9">
    <property type="interactions" value="81"/>
</dbReference>
<sequence length="1624" mass="179238">MSSTPTEEEASAEDHVQAAFESPENVDGSSNQEVDLSQAEEDTRIVDWLEEERERDLDNVPKSRPDAFHGYPNVQGSQAENDDGLTLPLRDTVSRSPSPAETLSTPDDTPSPHGSFTSSHGGSTLTFGRSPTPSLRPFDRRFQSRIASSPLSTPRSISPAFLNSHSRQSSSSGQLFRDQEDVETPTSPWEVVRWTRLKRISGQALSEIGKRSFGRPTCISVFSSIAIGTSKGIILVFDYHQNLKSIIGQGSKAIESGAVTSLAISADQTTIASGHKNGNIFTWELARSGKPFLYIPALDALHLSRQGHGHVSGVAVIHLGFLGTRHTALVSADDRGMAFSHLATRGFGAVSRTVKTTRILGRYPNDSVNLDRPRKPSTVLAFSPLPLGNAEQPTDSMGLVAMLTPYLLVIVSTTPVAHTQHKAARPKEVTPHGALSGCLAWFPAVKLKSKGDGSPAAVSRAKLVYCWSNVLTVLDISEGSTSDSTEKDGPPNLEFRARNRWKHDESIVAVQWLSRSVIGVLTVTQRLLIIEDGSLRVTESFDLIHRHILHQDLFSQQLHDLVERLEDDDDNDNENDASMHGVIADAFYMSFKAYKGRIFLLGFDDVSVGTLSNWADRLLSLMENGDFIGAIELATSYYTGETDKLTVGLPEDDSLRHSVVKDKMLEMVSASLKYAFGRNQEAGSEKIERDQLERLASACFSACIFMMDTEFLFDSVYDWYADGSAEDIFLETLEPYVLERAISYVPPTVVKGLVSHYTSRGLGTRLEEMICHLDTATIDIDQITTLCKRHGLYDALTYVWNQALDDYITPLVELLSLLKPATSESKEANGIQERTMDEVNAIKLFPYLSYTLTGRIYPTADPIPEDKSTSAKAQIYYFLFSGKSISWPRNSGHVILATSEARSGLSFPYLRAILSFDAPSLLSVLNEAFEDNFLNGTTSGLDDGDEPTRNSEEDQALGKSVNRQYIVSMLLEVMSPPSFPPEDTIYLDMFLARNLPKFPQFILLPGSALTRVLVGLCNYPSPEVREDCQLSVEYLLSIYRPPDVDSLIPQFIRAGFHRVLKSLYKAEKKYSELLETCFDDPEDRDNIYECIEDCLRPRAGLTEKQIRQVRSVITKRARELGELDVIRTAKTIDTYAPDLHGTLLDGLVDDTQSQFLYLRTILEPSYGGAEVPIGPARLPQSEFIELYVRLMCEYDAFHVADYIGLVKAGELRLEQVLPAMEDYGVVDAAVVLLAREGQVQAAMERLSSHFTTLEAALLGLCNAFNGNGDSANKSDAASEVVDAVQKYALVGIWLCQGQMKTSQQINGTQSTATNQSKSDSRELTTEETLWLELVDAVVRVTKNVSAALPEETVESDYSIDGRSNHELRPADILNSLRSTVQQTFTALLRSTATRGSKERGRPDHSFLRILQAFLARASLASPSLSDLRTVLSTIFSAYAYEESLLSLANRLLDRDLFVQVAEANQLRQRGWKPRGPTCEGCGRRVWGPGVGGGIWKAWQEKRAEEERRKQASRAERSDSSISQSRDRGKGRATVDREGSPLRSAAQEPHPAEEGEKGNGIGHGEAGIAEDLGPLIVQSCGHVMHRVCFQRLTNRADEEDDQAGGGEHASRFDDGHSDFGCPACR</sequence>
<dbReference type="SUPFAM" id="SSF50978">
    <property type="entry name" value="WD40 repeat-like"/>
    <property type="match status" value="1"/>
</dbReference>
<feature type="region of interest" description="Disordered" evidence="2">
    <location>
        <begin position="936"/>
        <end position="956"/>
    </location>
</feature>
<dbReference type="GeneID" id="28899721"/>
<dbReference type="PANTHER" id="PTHR12616">
    <property type="entry name" value="VACUOLAR PROTEIN SORTING VPS41"/>
    <property type="match status" value="1"/>
</dbReference>
<dbReference type="InterPro" id="IPR019775">
    <property type="entry name" value="WD40_repeat_CS"/>
</dbReference>
<gene>
    <name evidence="5" type="ORF">L228DRAFT_264481</name>
</gene>
<dbReference type="GO" id="GO:0034058">
    <property type="term" value="P:endosomal vesicle fusion"/>
    <property type="evidence" value="ECO:0007669"/>
    <property type="project" value="TreeGrafter"/>
</dbReference>
<feature type="compositionally biased region" description="Polar residues" evidence="2">
    <location>
        <begin position="94"/>
        <end position="108"/>
    </location>
</feature>
<keyword evidence="6" id="KW-1185">Reference proteome</keyword>
<dbReference type="InterPro" id="IPR036322">
    <property type="entry name" value="WD40_repeat_dom_sf"/>
</dbReference>
<dbReference type="OrthoDB" id="289913at2759"/>
<dbReference type="GO" id="GO:0006623">
    <property type="term" value="P:protein targeting to vacuole"/>
    <property type="evidence" value="ECO:0007669"/>
    <property type="project" value="InterPro"/>
</dbReference>
<feature type="compositionally biased region" description="Acidic residues" evidence="2">
    <location>
        <begin position="1"/>
        <end position="11"/>
    </location>
</feature>
<dbReference type="PANTHER" id="PTHR12616:SF8">
    <property type="entry name" value="VACUOLAR PROTEIN SORTING-ASSOCIATED PROTEIN 8 HOMOLOG"/>
    <property type="match status" value="1"/>
</dbReference>
<reference evidence="5 6" key="1">
    <citation type="journal article" date="2016" name="Fungal Biol.">
        <title>The genome of Xylona heveae provides a window into fungal endophytism.</title>
        <authorList>
            <person name="Gazis R."/>
            <person name="Kuo A."/>
            <person name="Riley R."/>
            <person name="LaButti K."/>
            <person name="Lipzen A."/>
            <person name="Lin J."/>
            <person name="Amirebrahimi M."/>
            <person name="Hesse C.N."/>
            <person name="Spatafora J.W."/>
            <person name="Henrissat B."/>
            <person name="Hainaut M."/>
            <person name="Grigoriev I.V."/>
            <person name="Hibbett D.S."/>
        </authorList>
    </citation>
    <scope>NUCLEOTIDE SEQUENCE [LARGE SCALE GENOMIC DNA]</scope>
    <source>
        <strain evidence="5 6">TC161</strain>
    </source>
</reference>
<protein>
    <submittedName>
        <fullName evidence="5">Uncharacterized protein</fullName>
    </submittedName>
</protein>
<dbReference type="Pfam" id="PF23410">
    <property type="entry name" value="Beta-prop_VPS8"/>
    <property type="match status" value="1"/>
</dbReference>
<dbReference type="InterPro" id="IPR045111">
    <property type="entry name" value="Vps41/Vps8"/>
</dbReference>
<feature type="compositionally biased region" description="Polar residues" evidence="2">
    <location>
        <begin position="145"/>
        <end position="156"/>
    </location>
</feature>